<sequence length="76" mass="8782">MPRTYDLTTHDTSIESASRYNLRAIPAMHSDRDFLAHFSCCSSSMHLCFHFYVFQVSCLMHVIFFFCTLSSVSHPV</sequence>
<organism evidence="2 3">
    <name type="scientific">Aspergillus steynii IBT 23096</name>
    <dbReference type="NCBI Taxonomy" id="1392250"/>
    <lineage>
        <taxon>Eukaryota</taxon>
        <taxon>Fungi</taxon>
        <taxon>Dikarya</taxon>
        <taxon>Ascomycota</taxon>
        <taxon>Pezizomycotina</taxon>
        <taxon>Eurotiomycetes</taxon>
        <taxon>Eurotiomycetidae</taxon>
        <taxon>Eurotiales</taxon>
        <taxon>Aspergillaceae</taxon>
        <taxon>Aspergillus</taxon>
        <taxon>Aspergillus subgen. Circumdati</taxon>
    </lineage>
</organism>
<evidence type="ECO:0000256" key="1">
    <source>
        <dbReference type="SAM" id="Phobius"/>
    </source>
</evidence>
<reference evidence="2 3" key="1">
    <citation type="submission" date="2016-12" db="EMBL/GenBank/DDBJ databases">
        <title>The genomes of Aspergillus section Nigri reveals drivers in fungal speciation.</title>
        <authorList>
            <consortium name="DOE Joint Genome Institute"/>
            <person name="Vesth T.C."/>
            <person name="Nybo J."/>
            <person name="Theobald S."/>
            <person name="Brandl J."/>
            <person name="Frisvad J.C."/>
            <person name="Nielsen K.F."/>
            <person name="Lyhne E.K."/>
            <person name="Kogle M.E."/>
            <person name="Kuo A."/>
            <person name="Riley R."/>
            <person name="Clum A."/>
            <person name="Nolan M."/>
            <person name="Lipzen A."/>
            <person name="Salamov A."/>
            <person name="Henrissat B."/>
            <person name="Wiebenga A."/>
            <person name="De Vries R.P."/>
            <person name="Grigoriev I.V."/>
            <person name="Mortensen U.H."/>
            <person name="Andersen M.R."/>
            <person name="Baker S.E."/>
        </authorList>
    </citation>
    <scope>NUCLEOTIDE SEQUENCE [LARGE SCALE GENOMIC DNA]</scope>
    <source>
        <strain evidence="2 3">IBT 23096</strain>
    </source>
</reference>
<dbReference type="EMBL" id="MSFO01000002">
    <property type="protein sequence ID" value="PLB51678.1"/>
    <property type="molecule type" value="Genomic_DNA"/>
</dbReference>
<keyword evidence="1" id="KW-0472">Membrane</keyword>
<comment type="caution">
    <text evidence="2">The sequence shown here is derived from an EMBL/GenBank/DDBJ whole genome shotgun (WGS) entry which is preliminary data.</text>
</comment>
<feature type="transmembrane region" description="Helical" evidence="1">
    <location>
        <begin position="52"/>
        <end position="72"/>
    </location>
</feature>
<keyword evidence="1" id="KW-0812">Transmembrane</keyword>
<evidence type="ECO:0000313" key="3">
    <source>
        <dbReference type="Proteomes" id="UP000234275"/>
    </source>
</evidence>
<keyword evidence="1" id="KW-1133">Transmembrane helix</keyword>
<accession>A0A2I2GFL9</accession>
<protein>
    <submittedName>
        <fullName evidence="2">Uncharacterized protein</fullName>
    </submittedName>
</protein>
<proteinExistence type="predicted"/>
<dbReference type="Proteomes" id="UP000234275">
    <property type="component" value="Unassembled WGS sequence"/>
</dbReference>
<evidence type="ECO:0000313" key="2">
    <source>
        <dbReference type="EMBL" id="PLB51678.1"/>
    </source>
</evidence>
<keyword evidence="3" id="KW-1185">Reference proteome</keyword>
<dbReference type="GeneID" id="36563110"/>
<dbReference type="VEuPathDB" id="FungiDB:P170DRAFT_82848"/>
<gene>
    <name evidence="2" type="ORF">P170DRAFT_82848</name>
</gene>
<name>A0A2I2GFL9_9EURO</name>
<dbReference type="RefSeq" id="XP_024706980.1">
    <property type="nucleotide sequence ID" value="XM_024855403.1"/>
</dbReference>
<dbReference type="AlphaFoldDB" id="A0A2I2GFL9"/>